<dbReference type="PANTHER" id="PTHR43432">
    <property type="entry name" value="SLR0285 PROTEIN"/>
    <property type="match status" value="1"/>
</dbReference>
<dbReference type="EMBL" id="FOXO01000004">
    <property type="protein sequence ID" value="SFP57310.1"/>
    <property type="molecule type" value="Genomic_DNA"/>
</dbReference>
<organism evidence="4 5">
    <name type="scientific">Butyrivibrio proteoclasticus</name>
    <dbReference type="NCBI Taxonomy" id="43305"/>
    <lineage>
        <taxon>Bacteria</taxon>
        <taxon>Bacillati</taxon>
        <taxon>Bacillota</taxon>
        <taxon>Clostridia</taxon>
        <taxon>Lachnospirales</taxon>
        <taxon>Lachnospiraceae</taxon>
        <taxon>Butyrivibrio</taxon>
    </lineage>
</organism>
<protein>
    <recommendedName>
        <fullName evidence="6">Radical SAM domain-containing protein</fullName>
    </recommendedName>
</protein>
<proteinExistence type="predicted"/>
<accession>A0A1I5RG12</accession>
<name>A0A1I5RG12_9FIRM</name>
<reference evidence="5" key="1">
    <citation type="submission" date="2016-10" db="EMBL/GenBank/DDBJ databases">
        <authorList>
            <person name="Varghese N."/>
            <person name="Submissions S."/>
        </authorList>
    </citation>
    <scope>NUCLEOTIDE SEQUENCE [LARGE SCALE GENOMIC DNA]</scope>
    <source>
        <strain evidence="5">P18</strain>
    </source>
</reference>
<keyword evidence="2" id="KW-0408">Iron</keyword>
<keyword evidence="5" id="KW-1185">Reference proteome</keyword>
<dbReference type="Proteomes" id="UP000182624">
    <property type="component" value="Unassembled WGS sequence"/>
</dbReference>
<dbReference type="GO" id="GO:0046872">
    <property type="term" value="F:metal ion binding"/>
    <property type="evidence" value="ECO:0007669"/>
    <property type="project" value="UniProtKB-KW"/>
</dbReference>
<sequence length="97" mass="11428">MDRGATIEKRLDTMKQLYEAGIKTTCFISPIFPGITDVEAIIDRAKDRCNLVWLENLNLRGDYRVVIMNWIHENHPELDELYYQVMICVLDKNTPIW</sequence>
<gene>
    <name evidence="4" type="ORF">SAMN04487928_1042</name>
</gene>
<dbReference type="OrthoDB" id="9785699at2"/>
<evidence type="ECO:0008006" key="6">
    <source>
        <dbReference type="Google" id="ProtNLM"/>
    </source>
</evidence>
<dbReference type="AlphaFoldDB" id="A0A1I5RG12"/>
<evidence type="ECO:0000313" key="4">
    <source>
        <dbReference type="EMBL" id="SFP57310.1"/>
    </source>
</evidence>
<dbReference type="Gene3D" id="3.80.30.30">
    <property type="match status" value="1"/>
</dbReference>
<evidence type="ECO:0000256" key="3">
    <source>
        <dbReference type="ARBA" id="ARBA00023014"/>
    </source>
</evidence>
<dbReference type="GO" id="GO:0051536">
    <property type="term" value="F:iron-sulfur cluster binding"/>
    <property type="evidence" value="ECO:0007669"/>
    <property type="project" value="UniProtKB-KW"/>
</dbReference>
<keyword evidence="1" id="KW-0479">Metal-binding</keyword>
<evidence type="ECO:0000256" key="2">
    <source>
        <dbReference type="ARBA" id="ARBA00023004"/>
    </source>
</evidence>
<keyword evidence="3" id="KW-0411">Iron-sulfur</keyword>
<dbReference type="PANTHER" id="PTHR43432:SF6">
    <property type="entry name" value="RADICAL SAM CORE DOMAIN-CONTAINING PROTEIN"/>
    <property type="match status" value="1"/>
</dbReference>
<evidence type="ECO:0000256" key="1">
    <source>
        <dbReference type="ARBA" id="ARBA00022723"/>
    </source>
</evidence>
<dbReference type="InterPro" id="IPR040086">
    <property type="entry name" value="MJ0683-like"/>
</dbReference>
<evidence type="ECO:0000313" key="5">
    <source>
        <dbReference type="Proteomes" id="UP000182624"/>
    </source>
</evidence>